<evidence type="ECO:0000259" key="6">
    <source>
        <dbReference type="SMART" id="SM00829"/>
    </source>
</evidence>
<name>A0ABP5IM07_9MICO</name>
<dbReference type="InterPro" id="IPR013149">
    <property type="entry name" value="ADH-like_C"/>
</dbReference>
<dbReference type="SUPFAM" id="SSF51735">
    <property type="entry name" value="NAD(P)-binding Rossmann-fold domains"/>
    <property type="match status" value="1"/>
</dbReference>
<evidence type="ECO:0000256" key="5">
    <source>
        <dbReference type="RuleBase" id="RU361277"/>
    </source>
</evidence>
<evidence type="ECO:0000256" key="2">
    <source>
        <dbReference type="ARBA" id="ARBA00022723"/>
    </source>
</evidence>
<dbReference type="InterPro" id="IPR011032">
    <property type="entry name" value="GroES-like_sf"/>
</dbReference>
<dbReference type="EMBL" id="BAAAPZ010000015">
    <property type="protein sequence ID" value="GAA2102709.1"/>
    <property type="molecule type" value="Genomic_DNA"/>
</dbReference>
<dbReference type="InterPro" id="IPR036291">
    <property type="entry name" value="NAD(P)-bd_dom_sf"/>
</dbReference>
<dbReference type="SUPFAM" id="SSF50129">
    <property type="entry name" value="GroES-like"/>
    <property type="match status" value="1"/>
</dbReference>
<keyword evidence="3 5" id="KW-0862">Zinc</keyword>
<evidence type="ECO:0000313" key="7">
    <source>
        <dbReference type="EMBL" id="GAA2102709.1"/>
    </source>
</evidence>
<accession>A0ABP5IM07</accession>
<dbReference type="Pfam" id="PF08240">
    <property type="entry name" value="ADH_N"/>
    <property type="match status" value="1"/>
</dbReference>
<organism evidence="7 8">
    <name type="scientific">Brevibacterium salitolerans</name>
    <dbReference type="NCBI Taxonomy" id="1403566"/>
    <lineage>
        <taxon>Bacteria</taxon>
        <taxon>Bacillati</taxon>
        <taxon>Actinomycetota</taxon>
        <taxon>Actinomycetes</taxon>
        <taxon>Micrococcales</taxon>
        <taxon>Brevibacteriaceae</taxon>
        <taxon>Brevibacterium</taxon>
    </lineage>
</organism>
<comment type="similarity">
    <text evidence="5">Belongs to the zinc-containing alcohol dehydrogenase family.</text>
</comment>
<dbReference type="CDD" id="cd08233">
    <property type="entry name" value="butanediol_DH_like"/>
    <property type="match status" value="1"/>
</dbReference>
<comment type="caution">
    <text evidence="7">The sequence shown here is derived from an EMBL/GenBank/DDBJ whole genome shotgun (WGS) entry which is preliminary data.</text>
</comment>
<dbReference type="InterPro" id="IPR013154">
    <property type="entry name" value="ADH-like_N"/>
</dbReference>
<reference evidence="8" key="1">
    <citation type="journal article" date="2019" name="Int. J. Syst. Evol. Microbiol.">
        <title>The Global Catalogue of Microorganisms (GCM) 10K type strain sequencing project: providing services to taxonomists for standard genome sequencing and annotation.</title>
        <authorList>
            <consortium name="The Broad Institute Genomics Platform"/>
            <consortium name="The Broad Institute Genome Sequencing Center for Infectious Disease"/>
            <person name="Wu L."/>
            <person name="Ma J."/>
        </authorList>
    </citation>
    <scope>NUCLEOTIDE SEQUENCE [LARGE SCALE GENOMIC DNA]</scope>
    <source>
        <strain evidence="8">JCM 15900</strain>
    </source>
</reference>
<sequence>MKAVMYYGQNDVRVEDIAEPAPPAAGEVRIEVAWAGICGSDLHLFHNGPSYPTTPTADQPQPRTGETLPVVLGHEFAGTVTALGEGVTSLSVGDAVAVKANVPCGSCAACRAGLSNICRNSRGFGLSGGGGGLSEFVTVPEANAFPVGDLPLDQAAMIEPLAVSTHGVRRSGAAAGDVALVGGAGPIGVLTAAVLKAKGVHVIISEPNPARRRAALDNGAAHRAVDPMTEDLQAVVAEATNGDGVDVAFDCAGVVPVTHDLIAAIRPGGHLQIIAIPSKPLDLDVQNEMHLTEITYAGMFGYLDEDYRDAIAMANGGGLNLAPFISTRITPEEIVEKGFSVLLDRENTAVKILVDPHA</sequence>
<dbReference type="PANTHER" id="PTHR43401">
    <property type="entry name" value="L-THREONINE 3-DEHYDROGENASE"/>
    <property type="match status" value="1"/>
</dbReference>
<dbReference type="Gene3D" id="3.90.180.10">
    <property type="entry name" value="Medium-chain alcohol dehydrogenases, catalytic domain"/>
    <property type="match status" value="1"/>
</dbReference>
<keyword evidence="8" id="KW-1185">Reference proteome</keyword>
<protein>
    <submittedName>
        <fullName evidence="7">2,3-butanediol dehydrogenase</fullName>
    </submittedName>
</protein>
<gene>
    <name evidence="7" type="ORF">GCM10009823_26250</name>
</gene>
<dbReference type="RefSeq" id="WP_344337721.1">
    <property type="nucleotide sequence ID" value="NZ_BAAAPZ010000015.1"/>
</dbReference>
<comment type="cofactor">
    <cofactor evidence="1 5">
        <name>Zn(2+)</name>
        <dbReference type="ChEBI" id="CHEBI:29105"/>
    </cofactor>
</comment>
<keyword evidence="2 5" id="KW-0479">Metal-binding</keyword>
<dbReference type="SMART" id="SM00829">
    <property type="entry name" value="PKS_ER"/>
    <property type="match status" value="1"/>
</dbReference>
<dbReference type="PROSITE" id="PS00059">
    <property type="entry name" value="ADH_ZINC"/>
    <property type="match status" value="1"/>
</dbReference>
<dbReference type="InterPro" id="IPR002328">
    <property type="entry name" value="ADH_Zn_CS"/>
</dbReference>
<evidence type="ECO:0000256" key="3">
    <source>
        <dbReference type="ARBA" id="ARBA00022833"/>
    </source>
</evidence>
<dbReference type="InterPro" id="IPR050129">
    <property type="entry name" value="Zn_alcohol_dh"/>
</dbReference>
<keyword evidence="4" id="KW-0560">Oxidoreductase</keyword>
<dbReference type="PANTHER" id="PTHR43401:SF2">
    <property type="entry name" value="L-THREONINE 3-DEHYDROGENASE"/>
    <property type="match status" value="1"/>
</dbReference>
<dbReference type="Proteomes" id="UP001500984">
    <property type="component" value="Unassembled WGS sequence"/>
</dbReference>
<proteinExistence type="inferred from homology"/>
<dbReference type="Pfam" id="PF00107">
    <property type="entry name" value="ADH_zinc_N"/>
    <property type="match status" value="1"/>
</dbReference>
<evidence type="ECO:0000313" key="8">
    <source>
        <dbReference type="Proteomes" id="UP001500984"/>
    </source>
</evidence>
<feature type="domain" description="Enoyl reductase (ER)" evidence="6">
    <location>
        <begin position="8"/>
        <end position="354"/>
    </location>
</feature>
<dbReference type="Gene3D" id="3.40.50.720">
    <property type="entry name" value="NAD(P)-binding Rossmann-like Domain"/>
    <property type="match status" value="1"/>
</dbReference>
<evidence type="ECO:0000256" key="4">
    <source>
        <dbReference type="ARBA" id="ARBA00023002"/>
    </source>
</evidence>
<evidence type="ECO:0000256" key="1">
    <source>
        <dbReference type="ARBA" id="ARBA00001947"/>
    </source>
</evidence>
<dbReference type="InterPro" id="IPR020843">
    <property type="entry name" value="ER"/>
</dbReference>